<feature type="chain" id="PRO_5010984279" description="FZ domain-containing protein" evidence="1">
    <location>
        <begin position="23"/>
        <end position="509"/>
    </location>
</feature>
<dbReference type="PANTHER" id="PTHR39142:SF1">
    <property type="entry name" value="AEL197CP"/>
    <property type="match status" value="1"/>
</dbReference>
<dbReference type="GO" id="GO:0098703">
    <property type="term" value="P:calcium ion import across plasma membrane"/>
    <property type="evidence" value="ECO:0007669"/>
    <property type="project" value="InterPro"/>
</dbReference>
<comment type="caution">
    <text evidence="2">The sequence shown here is derived from an EMBL/GenBank/DDBJ whole genome shotgun (WGS) entry which is preliminary data.</text>
</comment>
<evidence type="ECO:0008006" key="4">
    <source>
        <dbReference type="Google" id="ProtNLM"/>
    </source>
</evidence>
<keyword evidence="1" id="KW-0732">Signal</keyword>
<evidence type="ECO:0000313" key="2">
    <source>
        <dbReference type="EMBL" id="ORY05430.1"/>
    </source>
</evidence>
<dbReference type="GO" id="GO:0005262">
    <property type="term" value="F:calcium channel activity"/>
    <property type="evidence" value="ECO:0007669"/>
    <property type="project" value="InterPro"/>
</dbReference>
<dbReference type="Proteomes" id="UP000193498">
    <property type="component" value="Unassembled WGS sequence"/>
</dbReference>
<protein>
    <recommendedName>
        <fullName evidence="4">FZ domain-containing protein</fullName>
    </recommendedName>
</protein>
<dbReference type="PANTHER" id="PTHR39142">
    <property type="entry name" value="MID1P"/>
    <property type="match status" value="1"/>
</dbReference>
<proteinExistence type="predicted"/>
<gene>
    <name evidence="2" type="ORF">K493DRAFT_296479</name>
</gene>
<sequence>MRGWMMYGAFLTLVSLKVLVLSSPITIPLVKNTIASGDIHSGETSHYYYDALDASNPILDAISAPKTYNLYISLSICSLPEHASQLKPLEISLSQSHPTSGPDGKLSDNSSLKIKQDVGLEYIRLVVENISPTKSLYVGVHAPHLAETNPKENHWQYELSISTTGFMENESGLSITFHDADHNTAAFSMPQHTKRPNVFKAYVLQEQEDLPWMPLCMLSKKSLKSFHVKRDLAQESVRFHVDDLNVNTSYRIYHVEESTGPTRYRRVTRGVSFGTAQTESNCVVIQPANFCTKVNYAVPSLSNGTNQATLAKMYDDYAHARYLEFEKALGRFDCSTVYSPLRNCTHCLDAYRTWVCAITIPRCAGGKPPGGEAPGLQYRNDNAYAVGPFFLNQTNAFMQYLPCLDVCLEVVRSCPAFFQFSCPSPDPSSLDYGTAPNCNSFTTLTTSQGAHLHIPPTVLSALLLYDIFDNSYLPPTPRDDVGSGNAPTKAPPVGANKPTDLATFSIGFY</sequence>
<keyword evidence="3" id="KW-1185">Reference proteome</keyword>
<dbReference type="AlphaFoldDB" id="A0A1Y1Z5A8"/>
<reference evidence="2 3" key="1">
    <citation type="submission" date="2016-07" db="EMBL/GenBank/DDBJ databases">
        <title>Pervasive Adenine N6-methylation of Active Genes in Fungi.</title>
        <authorList>
            <consortium name="DOE Joint Genome Institute"/>
            <person name="Mondo S.J."/>
            <person name="Dannebaum R.O."/>
            <person name="Kuo R.C."/>
            <person name="Labutti K."/>
            <person name="Haridas S."/>
            <person name="Kuo A."/>
            <person name="Salamov A."/>
            <person name="Ahrendt S.R."/>
            <person name="Lipzen A."/>
            <person name="Sullivan W."/>
            <person name="Andreopoulos W.B."/>
            <person name="Clum A."/>
            <person name="Lindquist E."/>
            <person name="Daum C."/>
            <person name="Ramamoorthy G.K."/>
            <person name="Gryganskyi A."/>
            <person name="Culley D."/>
            <person name="Magnuson J.K."/>
            <person name="James T.Y."/>
            <person name="O'Malley M.A."/>
            <person name="Stajich J.E."/>
            <person name="Spatafora J.W."/>
            <person name="Visel A."/>
            <person name="Grigoriev I.V."/>
        </authorList>
    </citation>
    <scope>NUCLEOTIDE SEQUENCE [LARGE SCALE GENOMIC DNA]</scope>
    <source>
        <strain evidence="2 3">CBS 931.73</strain>
    </source>
</reference>
<dbReference type="Gene3D" id="1.10.2000.10">
    <property type="entry name" value="Frizzled cysteine-rich domain"/>
    <property type="match status" value="1"/>
</dbReference>
<dbReference type="STRING" id="1314790.A0A1Y1Z5A8"/>
<dbReference type="InterPro" id="IPR024338">
    <property type="entry name" value="MID1/Yam8"/>
</dbReference>
<evidence type="ECO:0000256" key="1">
    <source>
        <dbReference type="SAM" id="SignalP"/>
    </source>
</evidence>
<dbReference type="FunCoup" id="A0A1Y1Z5A8">
    <property type="interactions" value="182"/>
</dbReference>
<organism evidence="2 3">
    <name type="scientific">Basidiobolus meristosporus CBS 931.73</name>
    <dbReference type="NCBI Taxonomy" id="1314790"/>
    <lineage>
        <taxon>Eukaryota</taxon>
        <taxon>Fungi</taxon>
        <taxon>Fungi incertae sedis</taxon>
        <taxon>Zoopagomycota</taxon>
        <taxon>Entomophthoromycotina</taxon>
        <taxon>Basidiobolomycetes</taxon>
        <taxon>Basidiobolales</taxon>
        <taxon>Basidiobolaceae</taxon>
        <taxon>Basidiobolus</taxon>
    </lineage>
</organism>
<feature type="signal peptide" evidence="1">
    <location>
        <begin position="1"/>
        <end position="22"/>
    </location>
</feature>
<dbReference type="InterPro" id="IPR036790">
    <property type="entry name" value="Frizzled_dom_sf"/>
</dbReference>
<accession>A0A1Y1Z5A8</accession>
<dbReference type="InParanoid" id="A0A1Y1Z5A8"/>
<dbReference type="EMBL" id="MCFE01000025">
    <property type="protein sequence ID" value="ORY05430.1"/>
    <property type="molecule type" value="Genomic_DNA"/>
</dbReference>
<evidence type="ECO:0000313" key="3">
    <source>
        <dbReference type="Proteomes" id="UP000193498"/>
    </source>
</evidence>
<dbReference type="OrthoDB" id="5405745at2759"/>
<dbReference type="Pfam" id="PF12929">
    <property type="entry name" value="Mid1"/>
    <property type="match status" value="1"/>
</dbReference>
<name>A0A1Y1Z5A8_9FUNG</name>